<gene>
    <name evidence="1" type="ORF">GCM10011365_12310</name>
</gene>
<name>A0A917CQ37_9GAMM</name>
<comment type="caution">
    <text evidence="1">The sequence shown here is derived from an EMBL/GenBank/DDBJ whole genome shotgun (WGS) entry which is preliminary data.</text>
</comment>
<dbReference type="PIRSF" id="PIRSF039032">
    <property type="entry name" value="HigB-2"/>
    <property type="match status" value="1"/>
</dbReference>
<reference evidence="1" key="2">
    <citation type="submission" date="2020-09" db="EMBL/GenBank/DDBJ databases">
        <authorList>
            <person name="Sun Q."/>
            <person name="Zhou Y."/>
        </authorList>
    </citation>
    <scope>NUCLEOTIDE SEQUENCE</scope>
    <source>
        <strain evidence="1">CGMCC 1.12181</strain>
    </source>
</reference>
<protein>
    <recommendedName>
        <fullName evidence="3">RelE toxin of RelEB toxin-antitoxin system</fullName>
    </recommendedName>
</protein>
<dbReference type="EMBL" id="BMEO01000004">
    <property type="protein sequence ID" value="GGF92615.1"/>
    <property type="molecule type" value="Genomic_DNA"/>
</dbReference>
<dbReference type="InterPro" id="IPR009387">
    <property type="entry name" value="HigB-2"/>
</dbReference>
<evidence type="ECO:0000313" key="1">
    <source>
        <dbReference type="EMBL" id="GGF92615.1"/>
    </source>
</evidence>
<evidence type="ECO:0000313" key="2">
    <source>
        <dbReference type="Proteomes" id="UP000605253"/>
    </source>
</evidence>
<proteinExistence type="predicted"/>
<dbReference type="Proteomes" id="UP000605253">
    <property type="component" value="Unassembled WGS sequence"/>
</dbReference>
<keyword evidence="2" id="KW-1185">Reference proteome</keyword>
<evidence type="ECO:0008006" key="3">
    <source>
        <dbReference type="Google" id="ProtNLM"/>
    </source>
</evidence>
<accession>A0A917CQ37</accession>
<sequence>MKTVIETPTFIKTSRKIWSEEEIEDFIEYISMNSHVGKVITHGKGLRKIRWGGHFLGKRGAGRVIYMNILEDKVVLLLAYKKGKKKTTTPDDLKTLLNELNDD</sequence>
<dbReference type="RefSeq" id="WP_188364830.1">
    <property type="nucleotide sequence ID" value="NZ_BAABJF010000015.1"/>
</dbReference>
<dbReference type="AlphaFoldDB" id="A0A917CQ37"/>
<reference evidence="1" key="1">
    <citation type="journal article" date="2014" name="Int. J. Syst. Evol. Microbiol.">
        <title>Complete genome sequence of Corynebacterium casei LMG S-19264T (=DSM 44701T), isolated from a smear-ripened cheese.</title>
        <authorList>
            <consortium name="US DOE Joint Genome Institute (JGI-PGF)"/>
            <person name="Walter F."/>
            <person name="Albersmeier A."/>
            <person name="Kalinowski J."/>
            <person name="Ruckert C."/>
        </authorList>
    </citation>
    <scope>NUCLEOTIDE SEQUENCE</scope>
    <source>
        <strain evidence="1">CGMCC 1.12181</strain>
    </source>
</reference>
<organism evidence="1 2">
    <name type="scientific">Marinicella pacifica</name>
    <dbReference type="NCBI Taxonomy" id="1171543"/>
    <lineage>
        <taxon>Bacteria</taxon>
        <taxon>Pseudomonadati</taxon>
        <taxon>Pseudomonadota</taxon>
        <taxon>Gammaproteobacteria</taxon>
        <taxon>Lysobacterales</taxon>
        <taxon>Marinicellaceae</taxon>
        <taxon>Marinicella</taxon>
    </lineage>
</organism>